<feature type="compositionally biased region" description="Basic and acidic residues" evidence="1">
    <location>
        <begin position="89"/>
        <end position="115"/>
    </location>
</feature>
<organism evidence="3 4">
    <name type="scientific">Alcaligenes endophyticus</name>
    <dbReference type="NCBI Taxonomy" id="1929088"/>
    <lineage>
        <taxon>Bacteria</taxon>
        <taxon>Pseudomonadati</taxon>
        <taxon>Pseudomonadota</taxon>
        <taxon>Betaproteobacteria</taxon>
        <taxon>Burkholderiales</taxon>
        <taxon>Alcaligenaceae</taxon>
        <taxon>Alcaligenes</taxon>
    </lineage>
</organism>
<dbReference type="Proteomes" id="UP001168613">
    <property type="component" value="Unassembled WGS sequence"/>
</dbReference>
<gene>
    <name evidence="3" type="ORF">LMS43_08095</name>
</gene>
<keyword evidence="4" id="KW-1185">Reference proteome</keyword>
<evidence type="ECO:0000256" key="2">
    <source>
        <dbReference type="SAM" id="SignalP"/>
    </source>
</evidence>
<proteinExistence type="predicted"/>
<dbReference type="RefSeq" id="WP_266124867.1">
    <property type="nucleotide sequence ID" value="NZ_JAJHNU010000001.1"/>
</dbReference>
<feature type="signal peptide" evidence="2">
    <location>
        <begin position="1"/>
        <end position="21"/>
    </location>
</feature>
<dbReference type="Pfam" id="PF06476">
    <property type="entry name" value="DUF1090"/>
    <property type="match status" value="1"/>
</dbReference>
<evidence type="ECO:0000256" key="1">
    <source>
        <dbReference type="SAM" id="MobiDB-lite"/>
    </source>
</evidence>
<sequence length="128" mass="14837">MKFNNLIMAALLAGLAIPAQAREVACQRKVDSIQRQLEHANRAGNYHRVRGLERALVSTKSNCTDAGLVTQKRKDIREQQEDIKEVQEEIEEKKREGRHDKVPRLERKLQREQDKLSQLQSELHDLES</sequence>
<protein>
    <submittedName>
        <fullName evidence="3">DUF1090 domain-containing protein</fullName>
    </submittedName>
</protein>
<feature type="chain" id="PRO_5046783917" evidence="2">
    <location>
        <begin position="22"/>
        <end position="128"/>
    </location>
</feature>
<feature type="region of interest" description="Disordered" evidence="1">
    <location>
        <begin position="89"/>
        <end position="128"/>
    </location>
</feature>
<keyword evidence="2" id="KW-0732">Signal</keyword>
<evidence type="ECO:0000313" key="4">
    <source>
        <dbReference type="Proteomes" id="UP001168613"/>
    </source>
</evidence>
<accession>A0ABT8EIY7</accession>
<dbReference type="InterPro" id="IPR009468">
    <property type="entry name" value="DUF1090"/>
</dbReference>
<name>A0ABT8EIY7_9BURK</name>
<evidence type="ECO:0000313" key="3">
    <source>
        <dbReference type="EMBL" id="MDN4121245.1"/>
    </source>
</evidence>
<comment type="caution">
    <text evidence="3">The sequence shown here is derived from an EMBL/GenBank/DDBJ whole genome shotgun (WGS) entry which is preliminary data.</text>
</comment>
<dbReference type="EMBL" id="JAJHNU010000001">
    <property type="protein sequence ID" value="MDN4121245.1"/>
    <property type="molecule type" value="Genomic_DNA"/>
</dbReference>
<reference evidence="3" key="1">
    <citation type="submission" date="2021-11" db="EMBL/GenBank/DDBJ databases">
        <title>Draft genome sequence of Alcaligenes endophyticus type strain CCUG 75668T.</title>
        <authorList>
            <person name="Salva-Serra F."/>
            <person name="Duran R.E."/>
            <person name="Seeger M."/>
            <person name="Moore E.R.B."/>
            <person name="Jaen-Luchoro D."/>
        </authorList>
    </citation>
    <scope>NUCLEOTIDE SEQUENCE</scope>
    <source>
        <strain evidence="3">CCUG 75668</strain>
    </source>
</reference>